<sequence length="24" mass="2860">MYICIIMKLVKATCYIMIFITTFV</sequence>
<dbReference type="EMBL" id="GBRH01180477">
    <property type="protein sequence ID" value="JAE17419.1"/>
    <property type="molecule type" value="Transcribed_RNA"/>
</dbReference>
<organism evidence="1">
    <name type="scientific">Arundo donax</name>
    <name type="common">Giant reed</name>
    <name type="synonym">Donax arundinaceus</name>
    <dbReference type="NCBI Taxonomy" id="35708"/>
    <lineage>
        <taxon>Eukaryota</taxon>
        <taxon>Viridiplantae</taxon>
        <taxon>Streptophyta</taxon>
        <taxon>Embryophyta</taxon>
        <taxon>Tracheophyta</taxon>
        <taxon>Spermatophyta</taxon>
        <taxon>Magnoliopsida</taxon>
        <taxon>Liliopsida</taxon>
        <taxon>Poales</taxon>
        <taxon>Poaceae</taxon>
        <taxon>PACMAD clade</taxon>
        <taxon>Arundinoideae</taxon>
        <taxon>Arundineae</taxon>
        <taxon>Arundo</taxon>
    </lineage>
</organism>
<dbReference type="AlphaFoldDB" id="A0A0A9G1R0"/>
<accession>A0A0A9G1R0</accession>
<reference evidence="1" key="1">
    <citation type="submission" date="2014-09" db="EMBL/GenBank/DDBJ databases">
        <authorList>
            <person name="Magalhaes I.L.F."/>
            <person name="Oliveira U."/>
            <person name="Santos F.R."/>
            <person name="Vidigal T.H.D.A."/>
            <person name="Brescovit A.D."/>
            <person name="Santos A.J."/>
        </authorList>
    </citation>
    <scope>NUCLEOTIDE SEQUENCE</scope>
    <source>
        <tissue evidence="1">Shoot tissue taken approximately 20 cm above the soil surface</tissue>
    </source>
</reference>
<evidence type="ECO:0000313" key="1">
    <source>
        <dbReference type="EMBL" id="JAE17419.1"/>
    </source>
</evidence>
<reference evidence="1" key="2">
    <citation type="journal article" date="2015" name="Data Brief">
        <title>Shoot transcriptome of the giant reed, Arundo donax.</title>
        <authorList>
            <person name="Barrero R.A."/>
            <person name="Guerrero F.D."/>
            <person name="Moolhuijzen P."/>
            <person name="Goolsby J.A."/>
            <person name="Tidwell J."/>
            <person name="Bellgard S.E."/>
            <person name="Bellgard M.I."/>
        </authorList>
    </citation>
    <scope>NUCLEOTIDE SEQUENCE</scope>
    <source>
        <tissue evidence="1">Shoot tissue taken approximately 20 cm above the soil surface</tissue>
    </source>
</reference>
<proteinExistence type="predicted"/>
<name>A0A0A9G1R0_ARUDO</name>
<protein>
    <submittedName>
        <fullName evidence="1">Uncharacterized protein</fullName>
    </submittedName>
</protein>